<dbReference type="Proteomes" id="UP001148614">
    <property type="component" value="Unassembled WGS sequence"/>
</dbReference>
<gene>
    <name evidence="2" type="ORF">NPX13_g7901</name>
</gene>
<organism evidence="2 3">
    <name type="scientific">Xylaria arbuscula</name>
    <dbReference type="NCBI Taxonomy" id="114810"/>
    <lineage>
        <taxon>Eukaryota</taxon>
        <taxon>Fungi</taxon>
        <taxon>Dikarya</taxon>
        <taxon>Ascomycota</taxon>
        <taxon>Pezizomycotina</taxon>
        <taxon>Sordariomycetes</taxon>
        <taxon>Xylariomycetidae</taxon>
        <taxon>Xylariales</taxon>
        <taxon>Xylariaceae</taxon>
        <taxon>Xylaria</taxon>
    </lineage>
</organism>
<dbReference type="VEuPathDB" id="FungiDB:F4678DRAFT_55782"/>
<evidence type="ECO:0000256" key="1">
    <source>
        <dbReference type="SAM" id="MobiDB-lite"/>
    </source>
</evidence>
<evidence type="ECO:0000313" key="3">
    <source>
        <dbReference type="Proteomes" id="UP001148614"/>
    </source>
</evidence>
<name>A0A9W8N9T2_9PEZI</name>
<dbReference type="AlphaFoldDB" id="A0A9W8N9T2"/>
<evidence type="ECO:0000313" key="2">
    <source>
        <dbReference type="EMBL" id="KAJ3564266.1"/>
    </source>
</evidence>
<accession>A0A9W8N9T2</accession>
<dbReference type="EMBL" id="JANPWZ010001639">
    <property type="protein sequence ID" value="KAJ3564266.1"/>
    <property type="molecule type" value="Genomic_DNA"/>
</dbReference>
<feature type="compositionally biased region" description="Basic residues" evidence="1">
    <location>
        <begin position="1"/>
        <end position="10"/>
    </location>
</feature>
<keyword evidence="3" id="KW-1185">Reference proteome</keyword>
<comment type="caution">
    <text evidence="2">The sequence shown here is derived from an EMBL/GenBank/DDBJ whole genome shotgun (WGS) entry which is preliminary data.</text>
</comment>
<feature type="compositionally biased region" description="Polar residues" evidence="1">
    <location>
        <begin position="49"/>
        <end position="62"/>
    </location>
</feature>
<proteinExistence type="predicted"/>
<protein>
    <submittedName>
        <fullName evidence="2">Uncharacterized protein</fullName>
    </submittedName>
</protein>
<sequence>MDNHRMRPHRTPSPGHPLQSGYQLDDVPYGEYGAHSATHLERPGPPYTPSDNLPLNAAQSASDLGHSPYGHGHNQGYSPEYSVNPEQHHDAYYNQPYEPPPYDDDAFERPSRL</sequence>
<feature type="region of interest" description="Disordered" evidence="1">
    <location>
        <begin position="1"/>
        <end position="113"/>
    </location>
</feature>
<reference evidence="2" key="1">
    <citation type="submission" date="2022-07" db="EMBL/GenBank/DDBJ databases">
        <title>Genome Sequence of Xylaria arbuscula.</title>
        <authorList>
            <person name="Buettner E."/>
        </authorList>
    </citation>
    <scope>NUCLEOTIDE SEQUENCE</scope>
    <source>
        <strain evidence="2">VT107</strain>
    </source>
</reference>